<evidence type="ECO:0000313" key="7">
    <source>
        <dbReference type="EMBL" id="VAW00010.1"/>
    </source>
</evidence>
<gene>
    <name evidence="7" type="ORF">MNBD_ALPHA04-600</name>
</gene>
<reference evidence="7" key="1">
    <citation type="submission" date="2018-06" db="EMBL/GenBank/DDBJ databases">
        <authorList>
            <person name="Zhirakovskaya E."/>
        </authorList>
    </citation>
    <scope>NUCLEOTIDE SEQUENCE</scope>
</reference>
<keyword evidence="4 6" id="KW-1133">Transmembrane helix</keyword>
<protein>
    <submittedName>
        <fullName evidence="7">Branched-chain amino acid transport system permease protein LivM (TC 3.A.1.4.1)</fullName>
    </submittedName>
</protein>
<dbReference type="PANTHER" id="PTHR30482">
    <property type="entry name" value="HIGH-AFFINITY BRANCHED-CHAIN AMINO ACID TRANSPORT SYSTEM PERMEASE"/>
    <property type="match status" value="1"/>
</dbReference>
<comment type="subcellular location">
    <subcellularLocation>
        <location evidence="1">Cell membrane</location>
        <topology evidence="1">Multi-pass membrane protein</topology>
    </subcellularLocation>
</comment>
<evidence type="ECO:0000256" key="1">
    <source>
        <dbReference type="ARBA" id="ARBA00004651"/>
    </source>
</evidence>
<evidence type="ECO:0000256" key="4">
    <source>
        <dbReference type="ARBA" id="ARBA00022989"/>
    </source>
</evidence>
<dbReference type="CDD" id="cd06581">
    <property type="entry name" value="TM_PBP1_LivM_like"/>
    <property type="match status" value="1"/>
</dbReference>
<keyword evidence="5 6" id="KW-0472">Membrane</keyword>
<sequence>MFWNPKTGIAAALLAVAVGPFVVKEYQLDILIFLMINIILVTSYRFNTLTGEWSLIHVVMMGVGGYASTLLAKMAGVPFWLSLPLAAIFTGFFAFVLSFPLFRMKAFYFLIGSFAAGEAIRLSWERFRVPFGGPKGIKRIPSPEFAGVDLTEPIYYYFLTATFMFACLWALYRLEKSHLGFTLHAIHWKDVLAESVGVNARLYRSIAFVVASFFAAIAGALLVHYIGIVTPTRFGLGFMLMVLVWTIVGGTGTFIGPIIGVIVLTVSDEAFRGLNEYRPLVYGFILIFTIRFLPNGLEELVPRVRAYLSSRRSARTEGAADRTNDL</sequence>
<feature type="transmembrane region" description="Helical" evidence="6">
    <location>
        <begin position="106"/>
        <end position="124"/>
    </location>
</feature>
<proteinExistence type="predicted"/>
<evidence type="ECO:0000256" key="3">
    <source>
        <dbReference type="ARBA" id="ARBA00022692"/>
    </source>
</evidence>
<feature type="transmembrane region" description="Helical" evidence="6">
    <location>
        <begin position="30"/>
        <end position="46"/>
    </location>
</feature>
<feature type="transmembrane region" description="Helical" evidence="6">
    <location>
        <begin position="154"/>
        <end position="172"/>
    </location>
</feature>
<evidence type="ECO:0000256" key="6">
    <source>
        <dbReference type="SAM" id="Phobius"/>
    </source>
</evidence>
<name>A0A3B0S6V4_9ZZZZ</name>
<dbReference type="GO" id="GO:0005886">
    <property type="term" value="C:plasma membrane"/>
    <property type="evidence" value="ECO:0007669"/>
    <property type="project" value="UniProtKB-SubCell"/>
</dbReference>
<feature type="transmembrane region" description="Helical" evidence="6">
    <location>
        <begin position="78"/>
        <end position="99"/>
    </location>
</feature>
<feature type="transmembrane region" description="Helical" evidence="6">
    <location>
        <begin position="234"/>
        <end position="267"/>
    </location>
</feature>
<evidence type="ECO:0000256" key="2">
    <source>
        <dbReference type="ARBA" id="ARBA00022475"/>
    </source>
</evidence>
<dbReference type="InterPro" id="IPR001851">
    <property type="entry name" value="ABC_transp_permease"/>
</dbReference>
<accession>A0A3B0S6V4</accession>
<feature type="transmembrane region" description="Helical" evidence="6">
    <location>
        <begin position="206"/>
        <end position="228"/>
    </location>
</feature>
<dbReference type="Pfam" id="PF02653">
    <property type="entry name" value="BPD_transp_2"/>
    <property type="match status" value="1"/>
</dbReference>
<keyword evidence="2" id="KW-1003">Cell membrane</keyword>
<feature type="transmembrane region" description="Helical" evidence="6">
    <location>
        <begin position="53"/>
        <end position="72"/>
    </location>
</feature>
<dbReference type="InterPro" id="IPR043428">
    <property type="entry name" value="LivM-like"/>
</dbReference>
<dbReference type="PANTHER" id="PTHR30482:SF10">
    <property type="entry name" value="HIGH-AFFINITY BRANCHED-CHAIN AMINO ACID TRANSPORT PROTEIN BRAE"/>
    <property type="match status" value="1"/>
</dbReference>
<dbReference type="GO" id="GO:0015658">
    <property type="term" value="F:branched-chain amino acid transmembrane transporter activity"/>
    <property type="evidence" value="ECO:0007669"/>
    <property type="project" value="InterPro"/>
</dbReference>
<organism evidence="7">
    <name type="scientific">hydrothermal vent metagenome</name>
    <dbReference type="NCBI Taxonomy" id="652676"/>
    <lineage>
        <taxon>unclassified sequences</taxon>
        <taxon>metagenomes</taxon>
        <taxon>ecological metagenomes</taxon>
    </lineage>
</organism>
<keyword evidence="3 6" id="KW-0812">Transmembrane</keyword>
<evidence type="ECO:0000256" key="5">
    <source>
        <dbReference type="ARBA" id="ARBA00023136"/>
    </source>
</evidence>
<dbReference type="EMBL" id="UOEF01000294">
    <property type="protein sequence ID" value="VAW00010.1"/>
    <property type="molecule type" value="Genomic_DNA"/>
</dbReference>
<dbReference type="AlphaFoldDB" id="A0A3B0S6V4"/>